<dbReference type="PANTHER" id="PTHR35895:SF2">
    <property type="match status" value="1"/>
</dbReference>
<evidence type="ECO:0000256" key="1">
    <source>
        <dbReference type="SAM" id="Phobius"/>
    </source>
</evidence>
<keyword evidence="1" id="KW-1133">Transmembrane helix</keyword>
<dbReference type="GO" id="GO:0000329">
    <property type="term" value="C:fungal-type vacuole membrane"/>
    <property type="evidence" value="ECO:0007669"/>
    <property type="project" value="InterPro"/>
</dbReference>
<protein>
    <submittedName>
        <fullName evidence="2">Uncharacterized protein</fullName>
    </submittedName>
</protein>
<keyword evidence="1" id="KW-0472">Membrane</keyword>
<reference evidence="2 3" key="1">
    <citation type="submission" date="2017-10" db="EMBL/GenBank/DDBJ databases">
        <title>Comparative genomics in systemic dimorphic fungi from Ajellomycetaceae.</title>
        <authorList>
            <person name="Munoz J.F."/>
            <person name="Mcewen J.G."/>
            <person name="Clay O.K."/>
            <person name="Cuomo C.A."/>
        </authorList>
    </citation>
    <scope>NUCLEOTIDE SEQUENCE [LARGE SCALE GENOMIC DNA]</scope>
    <source>
        <strain evidence="2 3">UAMH4076</strain>
    </source>
</reference>
<dbReference type="PANTHER" id="PTHR35895">
    <property type="entry name" value="CHROMOSOME 16, WHOLE GENOME SHOTGUN SEQUENCE"/>
    <property type="match status" value="1"/>
</dbReference>
<organism evidence="2 3">
    <name type="scientific">[Emmonsia] crescens</name>
    <dbReference type="NCBI Taxonomy" id="73230"/>
    <lineage>
        <taxon>Eukaryota</taxon>
        <taxon>Fungi</taxon>
        <taxon>Dikarya</taxon>
        <taxon>Ascomycota</taxon>
        <taxon>Pezizomycotina</taxon>
        <taxon>Eurotiomycetes</taxon>
        <taxon>Eurotiomycetidae</taxon>
        <taxon>Onygenales</taxon>
        <taxon>Ajellomycetaceae</taxon>
        <taxon>Emergomyces</taxon>
    </lineage>
</organism>
<feature type="transmembrane region" description="Helical" evidence="1">
    <location>
        <begin position="38"/>
        <end position="59"/>
    </location>
</feature>
<feature type="transmembrane region" description="Helical" evidence="1">
    <location>
        <begin position="6"/>
        <end position="26"/>
    </location>
</feature>
<accession>A0A2B7ZCF9</accession>
<dbReference type="Proteomes" id="UP000226031">
    <property type="component" value="Unassembled WGS sequence"/>
</dbReference>
<dbReference type="InterPro" id="IPR022185">
    <property type="entry name" value="DUF3712"/>
</dbReference>
<dbReference type="EMBL" id="PDND01000153">
    <property type="protein sequence ID" value="PGH30838.1"/>
    <property type="molecule type" value="Genomic_DNA"/>
</dbReference>
<dbReference type="AlphaFoldDB" id="A0A2B7ZCF9"/>
<feature type="transmembrane region" description="Helical" evidence="1">
    <location>
        <begin position="192"/>
        <end position="219"/>
    </location>
</feature>
<keyword evidence="1" id="KW-0812">Transmembrane</keyword>
<name>A0A2B7ZCF9_9EURO</name>
<sequence length="547" mass="60107">MVLTTLSFLARFGVLSSSVIVLGLGVTFIQNRASNAEFLIYIEVLSALTILGSMVPPYPNFVYDLVWTLAWTVAAAFALIVQFFESDCYGFRSDGKIGCATYKASTAFAFLCMLAWLTSALFGGLRILDVIFDIRALTNRQVNVGAGSREHEEKEKDQESKGEGLNEMIEDEPLGEVRKKTRKVKGFGNSHIASHFVCYCILGVVLIGVGSPVLFIWTAPAFGRYIIYRTPIPDYNVTISNPTNDNISFTISSNIRVPDRFKVSVDPMHAVFFLQDRRPFTIPVLRVDLPKLSFRSNERIELVNQTLKLGNLNEFARLIEQVVYQSTFRIAARARAKIRLPPIPATWIDIDGAVEFSAFDNFAQIDIREVGVQLPDGEGYNVVAEMVMVNPSPVSVSLGDIILRISVGDIQVGRAFVTLNDIVPGNNTLFVKGILDYRNIQQNIIPILKAETPYLKEGLIMASAVVESVVYQGQHLDYWEKSFQSIKVSAITPVKPLFSSVIIGNSFESGPMGIPDGGGVAGDALASLADAVLKIINGLSVGDKIDI</sequence>
<feature type="transmembrane region" description="Helical" evidence="1">
    <location>
        <begin position="105"/>
        <end position="128"/>
    </location>
</feature>
<gene>
    <name evidence="2" type="ORF">GX50_06381</name>
</gene>
<keyword evidence="3" id="KW-1185">Reference proteome</keyword>
<dbReference type="Pfam" id="PF12505">
    <property type="entry name" value="DUF3712"/>
    <property type="match status" value="1"/>
</dbReference>
<evidence type="ECO:0000313" key="2">
    <source>
        <dbReference type="EMBL" id="PGH30838.1"/>
    </source>
</evidence>
<comment type="caution">
    <text evidence="2">The sequence shown here is derived from an EMBL/GenBank/DDBJ whole genome shotgun (WGS) entry which is preliminary data.</text>
</comment>
<proteinExistence type="predicted"/>
<dbReference type="VEuPathDB" id="FungiDB:EMCG_04816"/>
<dbReference type="InterPro" id="IPR046368">
    <property type="entry name" value="Tag1"/>
</dbReference>
<evidence type="ECO:0000313" key="3">
    <source>
        <dbReference type="Proteomes" id="UP000226031"/>
    </source>
</evidence>
<feature type="transmembrane region" description="Helical" evidence="1">
    <location>
        <begin position="65"/>
        <end position="84"/>
    </location>
</feature>